<dbReference type="AlphaFoldDB" id="A0A0D2FK57"/>
<evidence type="ECO:0000313" key="3">
    <source>
        <dbReference type="Proteomes" id="UP000054266"/>
    </source>
</evidence>
<feature type="compositionally biased region" description="Polar residues" evidence="1">
    <location>
        <begin position="159"/>
        <end position="181"/>
    </location>
</feature>
<keyword evidence="3" id="KW-1185">Reference proteome</keyword>
<name>A0A0D2FK57_9EURO</name>
<evidence type="ECO:0000313" key="2">
    <source>
        <dbReference type="EMBL" id="KIW67140.1"/>
    </source>
</evidence>
<dbReference type="Proteomes" id="UP000054266">
    <property type="component" value="Unassembled WGS sequence"/>
</dbReference>
<dbReference type="EMBL" id="KN846959">
    <property type="protein sequence ID" value="KIW67140.1"/>
    <property type="molecule type" value="Genomic_DNA"/>
</dbReference>
<protein>
    <submittedName>
        <fullName evidence="2">Uncharacterized protein</fullName>
    </submittedName>
</protein>
<feature type="compositionally biased region" description="Polar residues" evidence="1">
    <location>
        <begin position="90"/>
        <end position="113"/>
    </location>
</feature>
<sequence>MSFVDLLFPQAELEALGNKWHEPAPKRRKLESGNPHVLKGALEVQRRQSSETDLSQRRHRLSTPTAYRYGIQSSSSEGTGVRHAAKRSNSDSQALFPSMNNTSTQQAKHRTSTSCLPSFIEPSLLRNYLRHLHPRDSHRYTTPNSPNTNSHATEDAVSSPGSLVPDSTPSPAPTESCSTPGTFCDQFRSGPFGHIFDGMRVTDNERDLMEDLLSPTTPPSQEEMPVHKRKRVEDQVQMVPEDCSEVDESRLQTMFPALAHKEPQDIGVELMGSIKAEREYDVHSSGLSPAAEEAGEEDEVGSHRGIVIYDYSALSVDDFFDLDEAST</sequence>
<gene>
    <name evidence="2" type="ORF">PV04_06412</name>
</gene>
<feature type="region of interest" description="Disordered" evidence="1">
    <location>
        <begin position="44"/>
        <end position="113"/>
    </location>
</feature>
<evidence type="ECO:0000256" key="1">
    <source>
        <dbReference type="SAM" id="MobiDB-lite"/>
    </source>
</evidence>
<reference evidence="2 3" key="1">
    <citation type="submission" date="2015-01" db="EMBL/GenBank/DDBJ databases">
        <title>The Genome Sequence of Capronia semiimmersa CBS27337.</title>
        <authorList>
            <consortium name="The Broad Institute Genomics Platform"/>
            <person name="Cuomo C."/>
            <person name="de Hoog S."/>
            <person name="Gorbushina A."/>
            <person name="Stielow B."/>
            <person name="Teixiera M."/>
            <person name="Abouelleil A."/>
            <person name="Chapman S.B."/>
            <person name="Priest M."/>
            <person name="Young S.K."/>
            <person name="Wortman J."/>
            <person name="Nusbaum C."/>
            <person name="Birren B."/>
        </authorList>
    </citation>
    <scope>NUCLEOTIDE SEQUENCE [LARGE SCALE GENOMIC DNA]</scope>
    <source>
        <strain evidence="2 3">CBS 27337</strain>
    </source>
</reference>
<feature type="compositionally biased region" description="Polar residues" evidence="1">
    <location>
        <begin position="140"/>
        <end position="151"/>
    </location>
</feature>
<feature type="compositionally biased region" description="Basic and acidic residues" evidence="1">
    <location>
        <begin position="44"/>
        <end position="56"/>
    </location>
</feature>
<dbReference type="HOGENOM" id="CLU_043829_0_0_1"/>
<organism evidence="2 3">
    <name type="scientific">Phialophora macrospora</name>
    <dbReference type="NCBI Taxonomy" id="1851006"/>
    <lineage>
        <taxon>Eukaryota</taxon>
        <taxon>Fungi</taxon>
        <taxon>Dikarya</taxon>
        <taxon>Ascomycota</taxon>
        <taxon>Pezizomycotina</taxon>
        <taxon>Eurotiomycetes</taxon>
        <taxon>Chaetothyriomycetidae</taxon>
        <taxon>Chaetothyriales</taxon>
        <taxon>Herpotrichiellaceae</taxon>
        <taxon>Phialophora</taxon>
    </lineage>
</organism>
<accession>A0A0D2FK57</accession>
<feature type="region of interest" description="Disordered" evidence="1">
    <location>
        <begin position="135"/>
        <end position="182"/>
    </location>
</feature>
<proteinExistence type="predicted"/>